<dbReference type="RefSeq" id="WP_073091261.1">
    <property type="nucleotide sequence ID" value="NZ_FRBC01000022.1"/>
</dbReference>
<dbReference type="SUPFAM" id="SSF55729">
    <property type="entry name" value="Acyl-CoA N-acyltransferases (Nat)"/>
    <property type="match status" value="1"/>
</dbReference>
<evidence type="ECO:0000313" key="2">
    <source>
        <dbReference type="EMBL" id="SHK87909.1"/>
    </source>
</evidence>
<evidence type="ECO:0000259" key="1">
    <source>
        <dbReference type="PROSITE" id="PS51186"/>
    </source>
</evidence>
<sequence length="268" mass="31581">MRLIEDIQEIKDAITQVKELGDEWYTNYYISDGVAEVWISKQQLMMYRHKNVVFIFRKRNNFSLVYYFASSFDGLVSSIKGLLDSTTETLSIDVLQRNGTECTVGNAFLKAGFDKRVRLHRMKFDAKIYESCNFDDIYYADVDDAESVYDMLHSEFDELCEQIPDLDEIKNAISNKEIMVIKDNSMLIAFLWIERIRKIAMIRYWLTNPEYRSRNFGAKLMKYVLSANKDATQVLVWVREDNIRAIKKYEKMGFINDILVDDVYCLVR</sequence>
<dbReference type="AlphaFoldDB" id="A0A1M6W2J4"/>
<gene>
    <name evidence="2" type="ORF">SAMN05216582_12214</name>
</gene>
<feature type="domain" description="N-acetyltransferase" evidence="1">
    <location>
        <begin position="135"/>
        <end position="268"/>
    </location>
</feature>
<dbReference type="GO" id="GO:0016747">
    <property type="term" value="F:acyltransferase activity, transferring groups other than amino-acyl groups"/>
    <property type="evidence" value="ECO:0007669"/>
    <property type="project" value="InterPro"/>
</dbReference>
<dbReference type="InterPro" id="IPR016181">
    <property type="entry name" value="Acyl_CoA_acyltransferase"/>
</dbReference>
<dbReference type="PROSITE" id="PS51186">
    <property type="entry name" value="GNAT"/>
    <property type="match status" value="1"/>
</dbReference>
<evidence type="ECO:0000313" key="3">
    <source>
        <dbReference type="Proteomes" id="UP000184263"/>
    </source>
</evidence>
<name>A0A1M6W2J4_SELRU</name>
<proteinExistence type="predicted"/>
<reference evidence="2 3" key="1">
    <citation type="submission" date="2016-11" db="EMBL/GenBank/DDBJ databases">
        <authorList>
            <person name="Jaros S."/>
            <person name="Januszkiewicz K."/>
            <person name="Wedrychowicz H."/>
        </authorList>
    </citation>
    <scope>NUCLEOTIDE SEQUENCE [LARGE SCALE GENOMIC DNA]</scope>
    <source>
        <strain evidence="2 3">HD4</strain>
    </source>
</reference>
<keyword evidence="2" id="KW-0808">Transferase</keyword>
<dbReference type="Pfam" id="PF00583">
    <property type="entry name" value="Acetyltransf_1"/>
    <property type="match status" value="1"/>
</dbReference>
<dbReference type="Gene3D" id="3.40.630.30">
    <property type="match status" value="1"/>
</dbReference>
<dbReference type="Proteomes" id="UP000184263">
    <property type="component" value="Unassembled WGS sequence"/>
</dbReference>
<organism evidence="2 3">
    <name type="scientific">Selenomonas ruminantium</name>
    <dbReference type="NCBI Taxonomy" id="971"/>
    <lineage>
        <taxon>Bacteria</taxon>
        <taxon>Bacillati</taxon>
        <taxon>Bacillota</taxon>
        <taxon>Negativicutes</taxon>
        <taxon>Selenomonadales</taxon>
        <taxon>Selenomonadaceae</taxon>
        <taxon>Selenomonas</taxon>
    </lineage>
</organism>
<dbReference type="InterPro" id="IPR000182">
    <property type="entry name" value="GNAT_dom"/>
</dbReference>
<accession>A0A1M6W2J4</accession>
<dbReference type="EMBL" id="FRBC01000022">
    <property type="protein sequence ID" value="SHK87909.1"/>
    <property type="molecule type" value="Genomic_DNA"/>
</dbReference>
<dbReference type="OrthoDB" id="5292888at2"/>
<protein>
    <submittedName>
        <fullName evidence="2">Acetyltransferase (GNAT) family protein</fullName>
    </submittedName>
</protein>